<evidence type="ECO:0000256" key="14">
    <source>
        <dbReference type="ARBA" id="ARBA00071104"/>
    </source>
</evidence>
<evidence type="ECO:0000256" key="16">
    <source>
        <dbReference type="PIRSR" id="PIRSR604808-1"/>
    </source>
</evidence>
<evidence type="ECO:0000256" key="12">
    <source>
        <dbReference type="ARBA" id="ARBA00023204"/>
    </source>
</evidence>
<evidence type="ECO:0000256" key="17">
    <source>
        <dbReference type="PIRSR" id="PIRSR604808-2"/>
    </source>
</evidence>
<organism evidence="21 22">
    <name type="scientific">Klebsiella pneumoniae</name>
    <dbReference type="NCBI Taxonomy" id="573"/>
    <lineage>
        <taxon>Bacteria</taxon>
        <taxon>Pseudomonadati</taxon>
        <taxon>Pseudomonadota</taxon>
        <taxon>Gammaproteobacteria</taxon>
        <taxon>Enterobacterales</taxon>
        <taxon>Enterobacteriaceae</taxon>
        <taxon>Klebsiella/Raoultella group</taxon>
        <taxon>Klebsiella</taxon>
        <taxon>Klebsiella pneumoniae complex</taxon>
    </lineage>
</organism>
<dbReference type="PROSITE" id="PS00726">
    <property type="entry name" value="AP_NUCLEASE_F1_1"/>
    <property type="match status" value="1"/>
</dbReference>
<keyword evidence="9 21" id="KW-0378">Hydrolase</keyword>
<dbReference type="GO" id="GO:0008311">
    <property type="term" value="F:double-stranded DNA 3'-5' DNA exonuclease activity"/>
    <property type="evidence" value="ECO:0007669"/>
    <property type="project" value="UniProtKB-EC"/>
</dbReference>
<comment type="cofactor">
    <cofactor evidence="2">
        <name>Mn(2+)</name>
        <dbReference type="ChEBI" id="CHEBI:29035"/>
    </cofactor>
</comment>
<feature type="domain" description="Endonuclease/exonuclease/phosphatase" evidence="20">
    <location>
        <begin position="93"/>
        <end position="335"/>
    </location>
</feature>
<evidence type="ECO:0000256" key="13">
    <source>
        <dbReference type="ARBA" id="ARBA00058007"/>
    </source>
</evidence>
<feature type="binding site" evidence="17">
    <location>
        <position position="229"/>
    </location>
    <ligand>
        <name>Mg(2+)</name>
        <dbReference type="ChEBI" id="CHEBI:18420"/>
        <label>1</label>
    </ligand>
</feature>
<dbReference type="InterPro" id="IPR005135">
    <property type="entry name" value="Endo/exonuclease/phosphatase"/>
</dbReference>
<evidence type="ECO:0000256" key="4">
    <source>
        <dbReference type="ARBA" id="ARBA00011245"/>
    </source>
</evidence>
<dbReference type="Pfam" id="PF03372">
    <property type="entry name" value="Exo_endo_phos"/>
    <property type="match status" value="1"/>
</dbReference>
<feature type="active site" description="Proton donor/acceptor" evidence="16">
    <location>
        <position position="227"/>
    </location>
</feature>
<gene>
    <name evidence="21" type="primary">xthA</name>
    <name evidence="21" type="ORF">NCTC9645_04743</name>
</gene>
<dbReference type="NCBIfam" id="TIGR00195">
    <property type="entry name" value="exoDNase_III"/>
    <property type="match status" value="1"/>
</dbReference>
<dbReference type="SUPFAM" id="SSF56219">
    <property type="entry name" value="DNase I-like"/>
    <property type="match status" value="1"/>
</dbReference>
<dbReference type="PANTHER" id="PTHR43250:SF2">
    <property type="entry name" value="EXODEOXYRIBONUCLEASE III"/>
    <property type="match status" value="1"/>
</dbReference>
<keyword evidence="12" id="KW-0234">DNA repair</keyword>
<evidence type="ECO:0000256" key="5">
    <source>
        <dbReference type="ARBA" id="ARBA00012115"/>
    </source>
</evidence>
<dbReference type="GO" id="GO:0006281">
    <property type="term" value="P:DNA repair"/>
    <property type="evidence" value="ECO:0007669"/>
    <property type="project" value="UniProtKB-KW"/>
</dbReference>
<feature type="binding site" evidence="17">
    <location>
        <position position="335"/>
    </location>
    <ligand>
        <name>Mg(2+)</name>
        <dbReference type="ChEBI" id="CHEBI:18420"/>
        <label>1</label>
    </ligand>
</feature>
<evidence type="ECO:0000256" key="7">
    <source>
        <dbReference type="ARBA" id="ARBA00022723"/>
    </source>
</evidence>
<dbReference type="PROSITE" id="PS00728">
    <property type="entry name" value="AP_NUCLEASE_F1_3"/>
    <property type="match status" value="1"/>
</dbReference>
<evidence type="ECO:0000256" key="1">
    <source>
        <dbReference type="ARBA" id="ARBA00000493"/>
    </source>
</evidence>
<dbReference type="FunFam" id="3.60.10.10:FF:000006">
    <property type="entry name" value="Exodeoxyribonuclease III"/>
    <property type="match status" value="1"/>
</dbReference>
<comment type="subunit">
    <text evidence="4">Monomer.</text>
</comment>
<dbReference type="PANTHER" id="PTHR43250">
    <property type="entry name" value="EXODEOXYRIBONUCLEASE III"/>
    <property type="match status" value="1"/>
</dbReference>
<dbReference type="InterPro" id="IPR004808">
    <property type="entry name" value="AP_endonuc_1"/>
</dbReference>
<dbReference type="GO" id="GO:0046872">
    <property type="term" value="F:metal ion binding"/>
    <property type="evidence" value="ECO:0007669"/>
    <property type="project" value="UniProtKB-KW"/>
</dbReference>
<dbReference type="NCBIfam" id="TIGR00633">
    <property type="entry name" value="xth"/>
    <property type="match status" value="1"/>
</dbReference>
<dbReference type="EMBL" id="UASO01000007">
    <property type="protein sequence ID" value="SQC86651.1"/>
    <property type="molecule type" value="Genomic_DNA"/>
</dbReference>
<feature type="site" description="Important for catalytic activity" evidence="18">
    <location>
        <position position="305"/>
    </location>
</feature>
<dbReference type="Gene3D" id="3.60.10.10">
    <property type="entry name" value="Endonuclease/exonuclease/phosphatase"/>
    <property type="match status" value="1"/>
</dbReference>
<feature type="site" description="Transition state stabilizer" evidence="18">
    <location>
        <position position="229"/>
    </location>
</feature>
<feature type="active site" description="Proton acceptor" evidence="16">
    <location>
        <position position="335"/>
    </location>
</feature>
<dbReference type="InterPro" id="IPR020848">
    <property type="entry name" value="AP_endonuclease_F1_CS"/>
</dbReference>
<name>A0A2X3IS78_KLEPN</name>
<keyword evidence="19" id="KW-0812">Transmembrane</keyword>
<evidence type="ECO:0000256" key="11">
    <source>
        <dbReference type="ARBA" id="ARBA00022842"/>
    </source>
</evidence>
<keyword evidence="19" id="KW-1133">Transmembrane helix</keyword>
<dbReference type="EC" id="3.1.11.2" evidence="5"/>
<keyword evidence="7 17" id="KW-0479">Metal-binding</keyword>
<evidence type="ECO:0000256" key="2">
    <source>
        <dbReference type="ARBA" id="ARBA00001936"/>
    </source>
</evidence>
<dbReference type="GO" id="GO:0003677">
    <property type="term" value="F:DNA binding"/>
    <property type="evidence" value="ECO:0007669"/>
    <property type="project" value="InterPro"/>
</dbReference>
<dbReference type="GO" id="GO:0004519">
    <property type="term" value="F:endonuclease activity"/>
    <property type="evidence" value="ECO:0007669"/>
    <property type="project" value="InterPro"/>
</dbReference>
<keyword evidence="6" id="KW-0540">Nuclease</keyword>
<keyword evidence="11 17" id="KW-0460">Magnesium</keyword>
<evidence type="ECO:0000256" key="6">
    <source>
        <dbReference type="ARBA" id="ARBA00022722"/>
    </source>
</evidence>
<protein>
    <recommendedName>
        <fullName evidence="14">Exodeoxyribonuclease III</fullName>
        <ecNumber evidence="5">3.1.11.2</ecNumber>
    </recommendedName>
    <alternativeName>
        <fullName evidence="15">AP endonuclease VI</fullName>
    </alternativeName>
</protein>
<evidence type="ECO:0000313" key="22">
    <source>
        <dbReference type="Proteomes" id="UP000250675"/>
    </source>
</evidence>
<feature type="binding site" evidence="17">
    <location>
        <position position="334"/>
    </location>
    <ligand>
        <name>Mg(2+)</name>
        <dbReference type="ChEBI" id="CHEBI:18420"/>
        <label>1</label>
    </ligand>
</feature>
<dbReference type="Proteomes" id="UP000250675">
    <property type="component" value="Unassembled WGS sequence"/>
</dbReference>
<feature type="active site" evidence="16">
    <location>
        <position position="185"/>
    </location>
</feature>
<dbReference type="CDD" id="cd09086">
    <property type="entry name" value="ExoIII-like_AP-endo"/>
    <property type="match status" value="1"/>
</dbReference>
<evidence type="ECO:0000256" key="19">
    <source>
        <dbReference type="SAM" id="Phobius"/>
    </source>
</evidence>
<dbReference type="InterPro" id="IPR036691">
    <property type="entry name" value="Endo/exonu/phosph_ase_sf"/>
</dbReference>
<proteinExistence type="inferred from homology"/>
<evidence type="ECO:0000256" key="9">
    <source>
        <dbReference type="ARBA" id="ARBA00022801"/>
    </source>
</evidence>
<keyword evidence="19" id="KW-0472">Membrane</keyword>
<dbReference type="InterPro" id="IPR037493">
    <property type="entry name" value="ExoIII-like"/>
</dbReference>
<evidence type="ECO:0000259" key="20">
    <source>
        <dbReference type="Pfam" id="PF03372"/>
    </source>
</evidence>
<evidence type="ECO:0000256" key="8">
    <source>
        <dbReference type="ARBA" id="ARBA00022763"/>
    </source>
</evidence>
<evidence type="ECO:0000256" key="18">
    <source>
        <dbReference type="PIRSR" id="PIRSR604808-3"/>
    </source>
</evidence>
<dbReference type="NCBIfam" id="NF008733">
    <property type="entry name" value="PRK11756.1"/>
    <property type="match status" value="1"/>
</dbReference>
<evidence type="ECO:0000256" key="15">
    <source>
        <dbReference type="ARBA" id="ARBA00077401"/>
    </source>
</evidence>
<keyword evidence="17" id="KW-0464">Manganese</keyword>
<reference evidence="21 22" key="1">
    <citation type="submission" date="2018-06" db="EMBL/GenBank/DDBJ databases">
        <authorList>
            <consortium name="Pathogen Informatics"/>
            <person name="Doyle S."/>
        </authorList>
    </citation>
    <scope>NUCLEOTIDE SEQUENCE [LARGE SCALE GENOMIC DNA]</scope>
    <source>
        <strain evidence="21 22">NCTC9645</strain>
    </source>
</reference>
<comment type="cofactor">
    <cofactor evidence="17">
        <name>Mg(2+)</name>
        <dbReference type="ChEBI" id="CHEBI:18420"/>
    </cofactor>
    <cofactor evidence="17">
        <name>Mn(2+)</name>
        <dbReference type="ChEBI" id="CHEBI:29035"/>
    </cofactor>
    <text evidence="17">Probably binds two magnesium or manganese ions per subunit.</text>
</comment>
<evidence type="ECO:0000256" key="10">
    <source>
        <dbReference type="ARBA" id="ARBA00022839"/>
    </source>
</evidence>
<dbReference type="PROSITE" id="PS51435">
    <property type="entry name" value="AP_NUCLEASE_F1_4"/>
    <property type="match status" value="1"/>
</dbReference>
<accession>A0A2X3IS78</accession>
<sequence length="369" mass="41821">MIKEDNYATVRYNSVIVILAKFIVAICPFLARHARKRGTHGTLMRSDWQNDASGGSQPGEFLLPSLHYSPCTVAATMKFVSFNITACVPAHTNWPPIVEKHQPDVIGLQETKVHDDMFPLEEVARLGYNVFYHGQKGHYGVALLTKETPIAVRRGFPDDGEEAQRRIIMAEIPSPFGNVTVINGYFPQGESRDHETKFPAKAAFYQNLQNYLETELNKENPVLIMGDMNISPTDLDIGIGEENRKRWLRTGKCSFLPEEREWMDRLLGWGLVDTWRQANPDNHEHFSWFDYRSKGFDDNRGLRIDLLLASQPLAQRCVETGIDYEIRGMEKPSDHAPGVGHLPAIIHALLSPPAVRGAEFPEQKSTKRR</sequence>
<feature type="binding site" evidence="17">
    <location>
        <position position="110"/>
    </location>
    <ligand>
        <name>Mg(2+)</name>
        <dbReference type="ChEBI" id="CHEBI:18420"/>
        <label>1</label>
    </ligand>
</feature>
<dbReference type="InterPro" id="IPR020847">
    <property type="entry name" value="AP_endonuclease_F1_BS"/>
</dbReference>
<feature type="binding site" evidence="17">
    <location>
        <position position="227"/>
    </location>
    <ligand>
        <name>Mg(2+)</name>
        <dbReference type="ChEBI" id="CHEBI:18420"/>
        <label>1</label>
    </ligand>
</feature>
<feature type="site" description="Interaction with DNA substrate" evidence="18">
    <location>
        <position position="335"/>
    </location>
</feature>
<keyword evidence="8" id="KW-0227">DNA damage</keyword>
<feature type="binding site" evidence="17">
    <location>
        <position position="83"/>
    </location>
    <ligand>
        <name>Mg(2+)</name>
        <dbReference type="ChEBI" id="CHEBI:18420"/>
        <label>1</label>
    </ligand>
</feature>
<comment type="catalytic activity">
    <reaction evidence="1">
        <text>Exonucleolytic cleavage in the 3'- to 5'-direction to yield nucleoside 5'-phosphates.</text>
        <dbReference type="EC" id="3.1.11.2"/>
    </reaction>
</comment>
<comment type="similarity">
    <text evidence="3">Belongs to the DNA repair enzymes AP/ExoA family.</text>
</comment>
<comment type="function">
    <text evidence="13">Major apurinic-apyrimidinic endonuclease of E.coli. It removes the damaged DNA at cytosines and guanines by cleaving on the 3'-side of the AP site by a beta-elimination reaction. It exhibits 3'-5'-exonuclease, 3'-phosphomonoesterase, 3'-repair diesterase and ribonuclease H activities.</text>
</comment>
<feature type="transmembrane region" description="Helical" evidence="19">
    <location>
        <begin position="12"/>
        <end position="31"/>
    </location>
</feature>
<keyword evidence="10" id="KW-0269">Exonuclease</keyword>
<dbReference type="AlphaFoldDB" id="A0A2X3IS78"/>
<evidence type="ECO:0000256" key="3">
    <source>
        <dbReference type="ARBA" id="ARBA00007092"/>
    </source>
</evidence>
<evidence type="ECO:0000313" key="21">
    <source>
        <dbReference type="EMBL" id="SQC86651.1"/>
    </source>
</evidence>